<proteinExistence type="predicted"/>
<protein>
    <submittedName>
        <fullName evidence="7">RDD family protein</fullName>
    </submittedName>
</protein>
<dbReference type="RefSeq" id="WP_273943720.1">
    <property type="nucleotide sequence ID" value="NZ_CP097263.1"/>
</dbReference>
<keyword evidence="8" id="KW-1185">Reference proteome</keyword>
<feature type="transmembrane region" description="Helical" evidence="5">
    <location>
        <begin position="49"/>
        <end position="71"/>
    </location>
</feature>
<keyword evidence="3 5" id="KW-1133">Transmembrane helix</keyword>
<reference evidence="7 8" key="1">
    <citation type="submission" date="2024-09" db="EMBL/GenBank/DDBJ databases">
        <authorList>
            <person name="Sun Q."/>
            <person name="Mori K."/>
        </authorList>
    </citation>
    <scope>NUCLEOTIDE SEQUENCE [LARGE SCALE GENOMIC DNA]</scope>
    <source>
        <strain evidence="7 8">TBRC 1432</strain>
    </source>
</reference>
<gene>
    <name evidence="7" type="ORF">ACFFH7_29835</name>
</gene>
<evidence type="ECO:0000256" key="3">
    <source>
        <dbReference type="ARBA" id="ARBA00022989"/>
    </source>
</evidence>
<dbReference type="EMBL" id="JBHLUD010000010">
    <property type="protein sequence ID" value="MFC0545750.1"/>
    <property type="molecule type" value="Genomic_DNA"/>
</dbReference>
<dbReference type="Pfam" id="PF06271">
    <property type="entry name" value="RDD"/>
    <property type="match status" value="1"/>
</dbReference>
<comment type="caution">
    <text evidence="7">The sequence shown here is derived from an EMBL/GenBank/DDBJ whole genome shotgun (WGS) entry which is preliminary data.</text>
</comment>
<evidence type="ECO:0000256" key="1">
    <source>
        <dbReference type="ARBA" id="ARBA00004141"/>
    </source>
</evidence>
<feature type="domain" description="RDD" evidence="6">
    <location>
        <begin position="13"/>
        <end position="138"/>
    </location>
</feature>
<dbReference type="PANTHER" id="PTHR38480">
    <property type="entry name" value="SLR0254 PROTEIN"/>
    <property type="match status" value="1"/>
</dbReference>
<evidence type="ECO:0000313" key="7">
    <source>
        <dbReference type="EMBL" id="MFC0545750.1"/>
    </source>
</evidence>
<evidence type="ECO:0000256" key="4">
    <source>
        <dbReference type="ARBA" id="ARBA00023136"/>
    </source>
</evidence>
<dbReference type="PANTHER" id="PTHR38480:SF1">
    <property type="entry name" value="SLR0254 PROTEIN"/>
    <property type="match status" value="1"/>
</dbReference>
<evidence type="ECO:0000256" key="2">
    <source>
        <dbReference type="ARBA" id="ARBA00022692"/>
    </source>
</evidence>
<evidence type="ECO:0000313" key="8">
    <source>
        <dbReference type="Proteomes" id="UP001589810"/>
    </source>
</evidence>
<dbReference type="Proteomes" id="UP001589810">
    <property type="component" value="Unassembled WGS sequence"/>
</dbReference>
<keyword evidence="2 5" id="KW-0812">Transmembrane</keyword>
<comment type="subcellular location">
    <subcellularLocation>
        <location evidence="1">Membrane</location>
        <topology evidence="1">Multi-pass membrane protein</topology>
    </subcellularLocation>
</comment>
<keyword evidence="4 5" id="KW-0472">Membrane</keyword>
<accession>A0ABV6MZK6</accession>
<dbReference type="InterPro" id="IPR010432">
    <property type="entry name" value="RDD"/>
</dbReference>
<name>A0ABV6MZK6_9PSEU</name>
<feature type="transmembrane region" description="Helical" evidence="5">
    <location>
        <begin position="21"/>
        <end position="43"/>
    </location>
</feature>
<feature type="transmembrane region" description="Helical" evidence="5">
    <location>
        <begin position="106"/>
        <end position="126"/>
    </location>
</feature>
<organism evidence="7 8">
    <name type="scientific">Kutzneria chonburiensis</name>
    <dbReference type="NCBI Taxonomy" id="1483604"/>
    <lineage>
        <taxon>Bacteria</taxon>
        <taxon>Bacillati</taxon>
        <taxon>Actinomycetota</taxon>
        <taxon>Actinomycetes</taxon>
        <taxon>Pseudonocardiales</taxon>
        <taxon>Pseudonocardiaceae</taxon>
        <taxon>Kutzneria</taxon>
    </lineage>
</organism>
<sequence length="150" mass="16587">MPSAETYDQTRVVSRRCAQWLLDRLLVFVPSAVLLVVLVFVVYGNQSLLFLPPTVFLVALLIGGLVVDVWVPNRTGGRTPAMRLLGLRIVTEWGGRPTLRMYAFRWLLMVVDGFAFGLAGLIVMLLSPRHQRVGDLVARTLVVRVTAAAA</sequence>
<evidence type="ECO:0000256" key="5">
    <source>
        <dbReference type="SAM" id="Phobius"/>
    </source>
</evidence>
<evidence type="ECO:0000259" key="6">
    <source>
        <dbReference type="Pfam" id="PF06271"/>
    </source>
</evidence>